<dbReference type="CDD" id="cd14291">
    <property type="entry name" value="UBA1_NUB1_like"/>
    <property type="match status" value="1"/>
</dbReference>
<dbReference type="SUPFAM" id="SSF46934">
    <property type="entry name" value="UBA-like"/>
    <property type="match status" value="3"/>
</dbReference>
<evidence type="ECO:0000313" key="3">
    <source>
        <dbReference type="RefSeq" id="XP_033167294.1"/>
    </source>
</evidence>
<accession>A0A6P8KTQ0</accession>
<dbReference type="PANTHER" id="PTHR12948:SF3">
    <property type="entry name" value="NEDD8 ULTIMATE BUSTER 1"/>
    <property type="match status" value="1"/>
</dbReference>
<sequence>MSQINNIFIKLRARLRERDIKLWEEPYYFEEVGSIESEMDRLARDISGELGISVSDCRIALTELQDGALRKLAARKEFNDTGLATFNVRCVDSAGGTVQMLEIKCSLGGLGSDLQAEVAKKLDIDDPSHVKCISAGRIINGHKTLASQGLKTNQHLMVVVGGTNGVQELHERIQRIRADLEIVADADRFMEMEDQDGRPIFLPREENRSLLMALSMYEVARVAMRKENFDEALLILLEADELFSQCDSKLLEGVDNYALINLDIVWCYLRLKNITQLPDAQRRLDICERGFVKSYGEQFIRLFSIKGPSSPERALIMRLHLLQGVLLFHQNRRDEAYEKLEVATMDLNEVKMNDTELSTLVEMGYEELDARLALRSCAGQVDRAIQFIQERSERIREERQKSAAERKVNQEMISAGQGQDWINPRSIIRLMEMGYERRLVVEALKRTKNNLDRSLDLLQRHSDELRASLPPIPPVDESLLTTLQHLGFSEISARDALETTGNSFQKSLKFLLKSFPNESELLPVIETLTKILDVQGPSSSTSATANSTTSQVDLSTSKVNMLKTVLSEAKSEIESYNAFKRFNENLAENSNHYLNLPLDQEEQILIEYKRLLEG</sequence>
<feature type="domain" description="UBA" evidence="1">
    <location>
        <begin position="351"/>
        <end position="391"/>
    </location>
</feature>
<keyword evidence="2" id="KW-1185">Reference proteome</keyword>
<feature type="domain" description="UBA" evidence="1">
    <location>
        <begin position="474"/>
        <end position="514"/>
    </location>
</feature>
<organism evidence="2 3">
    <name type="scientific">Drosophila mauritiana</name>
    <name type="common">Fruit fly</name>
    <dbReference type="NCBI Taxonomy" id="7226"/>
    <lineage>
        <taxon>Eukaryota</taxon>
        <taxon>Metazoa</taxon>
        <taxon>Ecdysozoa</taxon>
        <taxon>Arthropoda</taxon>
        <taxon>Hexapoda</taxon>
        <taxon>Insecta</taxon>
        <taxon>Pterygota</taxon>
        <taxon>Neoptera</taxon>
        <taxon>Endopterygota</taxon>
        <taxon>Diptera</taxon>
        <taxon>Brachycera</taxon>
        <taxon>Muscomorpha</taxon>
        <taxon>Ephydroidea</taxon>
        <taxon>Drosophilidae</taxon>
        <taxon>Drosophila</taxon>
        <taxon>Sophophora</taxon>
    </lineage>
</organism>
<proteinExistence type="predicted"/>
<dbReference type="RefSeq" id="XP_033167294.1">
    <property type="nucleotide sequence ID" value="XM_033311403.1"/>
</dbReference>
<gene>
    <name evidence="3" type="primary">LOC117145670</name>
</gene>
<dbReference type="Pfam" id="PF00627">
    <property type="entry name" value="UBA"/>
    <property type="match status" value="3"/>
</dbReference>
<dbReference type="InterPro" id="IPR015940">
    <property type="entry name" value="UBA"/>
</dbReference>
<dbReference type="CDD" id="cd14387">
    <property type="entry name" value="UBA2_UBP13"/>
    <property type="match status" value="1"/>
</dbReference>
<dbReference type="InterPro" id="IPR029071">
    <property type="entry name" value="Ubiquitin-like_domsf"/>
</dbReference>
<dbReference type="InterPro" id="IPR039749">
    <property type="entry name" value="NUB1"/>
</dbReference>
<dbReference type="SMART" id="SM00165">
    <property type="entry name" value="UBA"/>
    <property type="match status" value="3"/>
</dbReference>
<dbReference type="Gene3D" id="3.10.20.90">
    <property type="entry name" value="Phosphatidylinositol 3-kinase Catalytic Subunit, Chain A, domain 1"/>
    <property type="match status" value="1"/>
</dbReference>
<evidence type="ECO:0000313" key="2">
    <source>
        <dbReference type="Proteomes" id="UP000515162"/>
    </source>
</evidence>
<evidence type="ECO:0000259" key="1">
    <source>
        <dbReference type="PROSITE" id="PS50030"/>
    </source>
</evidence>
<dbReference type="InterPro" id="IPR009060">
    <property type="entry name" value="UBA-like_sf"/>
</dbReference>
<dbReference type="PANTHER" id="PTHR12948">
    <property type="entry name" value="NEDD8 ULTIMATE BUSTER-1 BS4 PROTEIN"/>
    <property type="match status" value="1"/>
</dbReference>
<dbReference type="Gene3D" id="1.10.8.10">
    <property type="entry name" value="DNA helicase RuvA subunit, C-terminal domain"/>
    <property type="match status" value="3"/>
</dbReference>
<dbReference type="GeneID" id="117145670"/>
<dbReference type="PROSITE" id="PS50030">
    <property type="entry name" value="UBA"/>
    <property type="match status" value="3"/>
</dbReference>
<dbReference type="GO" id="GO:2000058">
    <property type="term" value="P:regulation of ubiquitin-dependent protein catabolic process"/>
    <property type="evidence" value="ECO:0007669"/>
    <property type="project" value="TreeGrafter"/>
</dbReference>
<feature type="domain" description="UBA" evidence="1">
    <location>
        <begin position="421"/>
        <end position="461"/>
    </location>
</feature>
<dbReference type="CDD" id="cd17062">
    <property type="entry name" value="Ubl_NUB1"/>
    <property type="match status" value="1"/>
</dbReference>
<dbReference type="Proteomes" id="UP000515162">
    <property type="component" value="Chromosome 3R"/>
</dbReference>
<dbReference type="SUPFAM" id="SSF54236">
    <property type="entry name" value="Ubiquitin-like"/>
    <property type="match status" value="1"/>
</dbReference>
<name>A0A6P8KTQ0_DROMA</name>
<dbReference type="AlphaFoldDB" id="A0A6P8KTQ0"/>
<reference evidence="3" key="1">
    <citation type="submission" date="2025-08" db="UniProtKB">
        <authorList>
            <consortium name="RefSeq"/>
        </authorList>
    </citation>
    <scope>IDENTIFICATION</scope>
    <source>
        <strain evidence="3">Mau12</strain>
        <tissue evidence="3">Whole Body</tissue>
    </source>
</reference>
<protein>
    <submittedName>
        <fullName evidence="3">NEDD8 ultimate buster 1</fullName>
    </submittedName>
</protein>